<name>A0A553P404_TIGCA</name>
<reference evidence="2 3" key="1">
    <citation type="journal article" date="2018" name="Nat. Ecol. Evol.">
        <title>Genomic signatures of mitonuclear coevolution across populations of Tigriopus californicus.</title>
        <authorList>
            <person name="Barreto F.S."/>
            <person name="Watson E.T."/>
            <person name="Lima T.G."/>
            <person name="Willett C.S."/>
            <person name="Edmands S."/>
            <person name="Li W."/>
            <person name="Burton R.S."/>
        </authorList>
    </citation>
    <scope>NUCLEOTIDE SEQUENCE [LARGE SCALE GENOMIC DNA]</scope>
    <source>
        <strain evidence="2 3">San Diego</strain>
    </source>
</reference>
<keyword evidence="3" id="KW-1185">Reference proteome</keyword>
<accession>A0A553P404</accession>
<evidence type="ECO:0000313" key="2">
    <source>
        <dbReference type="EMBL" id="TRY72424.1"/>
    </source>
</evidence>
<dbReference type="STRING" id="6832.A0A553P404"/>
<dbReference type="InterPro" id="IPR008978">
    <property type="entry name" value="HSP20-like_chaperone"/>
</dbReference>
<dbReference type="Gene3D" id="2.60.40.790">
    <property type="match status" value="1"/>
</dbReference>
<dbReference type="EMBL" id="VCGU01000008">
    <property type="protein sequence ID" value="TRY72424.1"/>
    <property type="molecule type" value="Genomic_DNA"/>
</dbReference>
<keyword evidence="1" id="KW-0472">Membrane</keyword>
<sequence>MSPSPFVYWAQNESHIFLRVDLKHVQKHQLNIAEEEIEFTGYGIGAQGSSEVEYHFLIEFFLPQKLSWLKMTLIVGHRVREEDDTETEEPGMSTQDLIKNRYPEVYEKLQKEELGFISESRRKIYLFCYNLFMLCGFVYVFLIMNLRYARHGDEFIPETYKTRPYCSGS</sequence>
<comment type="caution">
    <text evidence="2">The sequence shown here is derived from an EMBL/GenBank/DDBJ whole genome shotgun (WGS) entry which is preliminary data.</text>
</comment>
<protein>
    <submittedName>
        <fullName evidence="2">Uncharacterized protein</fullName>
    </submittedName>
</protein>
<organism evidence="2 3">
    <name type="scientific">Tigriopus californicus</name>
    <name type="common">Marine copepod</name>
    <dbReference type="NCBI Taxonomy" id="6832"/>
    <lineage>
        <taxon>Eukaryota</taxon>
        <taxon>Metazoa</taxon>
        <taxon>Ecdysozoa</taxon>
        <taxon>Arthropoda</taxon>
        <taxon>Crustacea</taxon>
        <taxon>Multicrustacea</taxon>
        <taxon>Hexanauplia</taxon>
        <taxon>Copepoda</taxon>
        <taxon>Harpacticoida</taxon>
        <taxon>Harpacticidae</taxon>
        <taxon>Tigriopus</taxon>
    </lineage>
</organism>
<dbReference type="SUPFAM" id="SSF49764">
    <property type="entry name" value="HSP20-like chaperones"/>
    <property type="match status" value="1"/>
</dbReference>
<feature type="transmembrane region" description="Helical" evidence="1">
    <location>
        <begin position="124"/>
        <end position="144"/>
    </location>
</feature>
<keyword evidence="1" id="KW-0812">Transmembrane</keyword>
<proteinExistence type="predicted"/>
<evidence type="ECO:0000256" key="1">
    <source>
        <dbReference type="SAM" id="Phobius"/>
    </source>
</evidence>
<evidence type="ECO:0000313" key="3">
    <source>
        <dbReference type="Proteomes" id="UP000318571"/>
    </source>
</evidence>
<keyword evidence="1" id="KW-1133">Transmembrane helix</keyword>
<dbReference type="AlphaFoldDB" id="A0A553P404"/>
<gene>
    <name evidence="2" type="ORF">TCAL_14901</name>
</gene>
<dbReference type="Proteomes" id="UP000318571">
    <property type="component" value="Chromosome 7"/>
</dbReference>